<accession>A0ABV7ZYF5</accession>
<keyword evidence="4" id="KW-0964">Secreted</keyword>
<dbReference type="InterPro" id="IPR001492">
    <property type="entry name" value="Flagellin"/>
</dbReference>
<evidence type="ECO:0000259" key="6">
    <source>
        <dbReference type="Pfam" id="PF00669"/>
    </source>
</evidence>
<keyword evidence="5" id="KW-0975">Bacterial flagellum</keyword>
<proteinExistence type="inferred from homology"/>
<feature type="domain" description="Flagellin N-terminal" evidence="6">
    <location>
        <begin position="20"/>
        <end position="132"/>
    </location>
</feature>
<dbReference type="Pfam" id="PF00669">
    <property type="entry name" value="Flagellin_N"/>
    <property type="match status" value="1"/>
</dbReference>
<dbReference type="EMBL" id="JBHRYR010000002">
    <property type="protein sequence ID" value="MFC3852150.1"/>
    <property type="molecule type" value="Genomic_DNA"/>
</dbReference>
<sequence length="265" mass="27829">MAINFSSAPSVSTNSVYPGLVQQASSGVRINQAADDAAGAAIVQGLSSQVNGQSVAMRNIGDGQSLLQTRGGMVSQFTEQVQRMRELAVQANNGINSPDERNLINREFETLRDGINEQIAGAEFNGRKLFSADPLSLQTGANPSDTTVVSGTNLTDTLAALDFGSLQLGGDGDLSAVLDRLDDSLAALTDTQVQDGAASNRLDQQANQLVQSRIDNSTARSGIQDTDIAELASQLAQDDVQNRAQLLLQGQANANSSNVLRLLNA</sequence>
<dbReference type="Proteomes" id="UP001595617">
    <property type="component" value="Unassembled WGS sequence"/>
</dbReference>
<comment type="similarity">
    <text evidence="3">Belongs to the bacterial flagellin family.</text>
</comment>
<dbReference type="Gene3D" id="1.20.1330.10">
    <property type="entry name" value="f41 fragment of flagellin, N-terminal domain"/>
    <property type="match status" value="1"/>
</dbReference>
<keyword evidence="8" id="KW-1185">Reference proteome</keyword>
<dbReference type="PANTHER" id="PTHR42792:SF2">
    <property type="entry name" value="FLAGELLIN"/>
    <property type="match status" value="1"/>
</dbReference>
<evidence type="ECO:0000313" key="7">
    <source>
        <dbReference type="EMBL" id="MFC3852150.1"/>
    </source>
</evidence>
<evidence type="ECO:0000256" key="3">
    <source>
        <dbReference type="ARBA" id="ARBA00005709"/>
    </source>
</evidence>
<gene>
    <name evidence="7" type="ORF">ACFOOG_04800</name>
</gene>
<evidence type="ECO:0000256" key="2">
    <source>
        <dbReference type="ARBA" id="ARBA00004613"/>
    </source>
</evidence>
<comment type="caution">
    <text evidence="7">The sequence shown here is derived from an EMBL/GenBank/DDBJ whole genome shotgun (WGS) entry which is preliminary data.</text>
</comment>
<dbReference type="PANTHER" id="PTHR42792">
    <property type="entry name" value="FLAGELLIN"/>
    <property type="match status" value="1"/>
</dbReference>
<evidence type="ECO:0000256" key="1">
    <source>
        <dbReference type="ARBA" id="ARBA00004365"/>
    </source>
</evidence>
<comment type="subcellular location">
    <subcellularLocation>
        <location evidence="1">Bacterial flagellum</location>
    </subcellularLocation>
    <subcellularLocation>
        <location evidence="2">Secreted</location>
    </subcellularLocation>
</comment>
<dbReference type="InterPro" id="IPR001029">
    <property type="entry name" value="Flagellin_N"/>
</dbReference>
<keyword evidence="7" id="KW-0282">Flagellum</keyword>
<evidence type="ECO:0000256" key="5">
    <source>
        <dbReference type="ARBA" id="ARBA00023143"/>
    </source>
</evidence>
<keyword evidence="7" id="KW-0969">Cilium</keyword>
<dbReference type="SUPFAM" id="SSF64518">
    <property type="entry name" value="Phase 1 flagellin"/>
    <property type="match status" value="1"/>
</dbReference>
<dbReference type="RefSeq" id="WP_380693968.1">
    <property type="nucleotide sequence ID" value="NZ_JBHRYR010000002.1"/>
</dbReference>
<evidence type="ECO:0000313" key="8">
    <source>
        <dbReference type="Proteomes" id="UP001595617"/>
    </source>
</evidence>
<organism evidence="7 8">
    <name type="scientific">Saccharospirillum mangrovi</name>
    <dbReference type="NCBI Taxonomy" id="2161747"/>
    <lineage>
        <taxon>Bacteria</taxon>
        <taxon>Pseudomonadati</taxon>
        <taxon>Pseudomonadota</taxon>
        <taxon>Gammaproteobacteria</taxon>
        <taxon>Oceanospirillales</taxon>
        <taxon>Saccharospirillaceae</taxon>
        <taxon>Saccharospirillum</taxon>
    </lineage>
</organism>
<protein>
    <submittedName>
        <fullName evidence="7">Flagellin</fullName>
    </submittedName>
</protein>
<keyword evidence="7" id="KW-0966">Cell projection</keyword>
<reference evidence="8" key="1">
    <citation type="journal article" date="2019" name="Int. J. Syst. Evol. Microbiol.">
        <title>The Global Catalogue of Microorganisms (GCM) 10K type strain sequencing project: providing services to taxonomists for standard genome sequencing and annotation.</title>
        <authorList>
            <consortium name="The Broad Institute Genomics Platform"/>
            <consortium name="The Broad Institute Genome Sequencing Center for Infectious Disease"/>
            <person name="Wu L."/>
            <person name="Ma J."/>
        </authorList>
    </citation>
    <scope>NUCLEOTIDE SEQUENCE [LARGE SCALE GENOMIC DNA]</scope>
    <source>
        <strain evidence="8">IBRC 10765</strain>
    </source>
</reference>
<name>A0ABV7ZYF5_9GAMM</name>
<evidence type="ECO:0000256" key="4">
    <source>
        <dbReference type="ARBA" id="ARBA00022525"/>
    </source>
</evidence>
<dbReference type="PRINTS" id="PR00207">
    <property type="entry name" value="FLAGELLIN"/>
</dbReference>